<dbReference type="EC" id="1.4.1.2" evidence="7"/>
<keyword evidence="1 7" id="KW-0560">Oxidoreductase</keyword>
<evidence type="ECO:0000259" key="6">
    <source>
        <dbReference type="Pfam" id="PF21077"/>
    </source>
</evidence>
<dbReference type="InterPro" id="IPR046346">
    <property type="entry name" value="Aminoacid_DH-like_N_sf"/>
</dbReference>
<dbReference type="SUPFAM" id="SSF51735">
    <property type="entry name" value="NAD(P)-binding Rossmann-fold domains"/>
    <property type="match status" value="1"/>
</dbReference>
<dbReference type="PANTHER" id="PTHR43403">
    <property type="entry name" value="NAD-SPECIFIC GLUTAMATE DEHYDROGENASE"/>
    <property type="match status" value="1"/>
</dbReference>
<evidence type="ECO:0000313" key="7">
    <source>
        <dbReference type="EMBL" id="MBB3046232.1"/>
    </source>
</evidence>
<gene>
    <name evidence="7" type="ORF">FHR99_000468</name>
</gene>
<dbReference type="InterPro" id="IPR036291">
    <property type="entry name" value="NAD(P)-bd_dom_sf"/>
</dbReference>
<sequence>MKSPLSKLHTYIRKTVSSKREQQQLIRIADRYWDVIDQQELKRRTGAELFQITQHHLDLAATRRNNSVKLEITEDESRGTLLFEMVATDTPFIFDSISNLVYDCGYNLLQSNHPILWVKRDGRGRLQSITALDKKDQGKTDYQAESFVRYELEPTANALPPNKLKQRVKETLANIQVVVDHWQPMREKTHELREYYQNSKAPLKPRARRQVTNFLGWIAENNITFIGYVKLNLLERDGKPFLQAVPQSRLGLKLDTAPWEHIRDSEERQQTLERYLNSSRVLTITKSTDISPVRRFVPMDYIAIKDYDEQGKLIGEHRFFGLMTRAAYNSRALDIPLLADRIKAVMDMAHFPAGSHNAKMLLQILETFPRDELFQSSTKGLYRTSMGILAIEEHNRVRVFSRADPFQRYYSILVYIPREHYSQQVRERIQNVVSTALNAASCEFNIFFTDSRMARLQLIARLQPDSPLRVDSESLESLVAGITESWHSRLKTLIYERYDRKQAQAIYRYYADGFSAAYTAKTHPEKALSDIEHLEKLHRAEEPVSVRLYRDISRLENRVELRCYFKSQPLPLSDVQPRLNNLGLRLLLEDLYPVAAADGTCYWVQDFRAQMAVNVNQVFWNDSSHFEEAFVAIHQDYCDDDEFNRLLVSADVNWREAALLRAYCRYLKQLGNNFEQQYLSRLLVENGSLARLLIDLFHARFSPQVKDRDTRCQKLIEQLHIGLESVQSLDADRLIRSIKHLILATLRSNFFLEDQQSVYVFKFSPRDIPEAPAPRPRYEIWVHSPKVEAVHLRGDKVARGGLRWSDRPEDFRTEVLGLVKSQMVKNAVIVPVGAKGGFVCRDLPAQGDRQAIQDEVIECYKTFIRAMLSITDNLVKNKVTRPDKLVCHDDDDPYLVVAADKGTATFSDIANSISAEFDFWIGDAFASGGSNGYDHKKMGITAKGAWEAVKRHFRELGKDIQREDFSVLGIGDMAGDVFGNGMLLSKHICLKAAFNHLHIFIDPNPNPETTWKERERLFKLPRSSWEDYDKRLLSKGGALYSRKEKSISPSPEACESLGLEPGNYTPDELIHALLKAQVDLLWNGGIGTYVKAETETHQQVGDRANDAIRVNGSELQCAVVGEGGNLGLTQAGRIEYCRHGGRCNSDFIDNSAGVDSSDNEVNIKILLNQIVAEGRLKQKERNQLLRRMTSAVEHNVLRNNYLQTQAISMLSMQAPERLGEQSELIRILERDAGLDRKLENLPDEKGLQTRRSAGEGLTRPELACLMSYAKIHINKLLLNSSVPEDPYLAQELVHYFPPLLVEKFEKQIPKHRLWREIICTVITNSLVNRMGNAFAHRLNDELGNSFEDMARAYTIARDLFGLRDLWKELETLDNQIDASLQLKMMLETRRLIKHVTLWLLNSKLPLTDIRSLIDRYQPEVQLLADNIDRYLSRDEVNLLNDKLQHYQSEGVPESLARRVVTLKALYAAPDITWLKEQTQADAELAATLYFQLADSLEITWVRRQIEQLEAETRWHALARNALRDDLYQRHRDLCARVAGEIKRKGDPVKEIQGWVEQHSVQTDYLRDLIAEVRSGQQADYMSLSVILRQLGRLAA</sequence>
<dbReference type="InterPro" id="IPR049059">
    <property type="entry name" value="NAD_Glu_DH_HM1"/>
</dbReference>
<dbReference type="GO" id="GO:0004352">
    <property type="term" value="F:glutamate dehydrogenase (NAD+) activity"/>
    <property type="evidence" value="ECO:0007669"/>
    <property type="project" value="UniProtKB-EC"/>
</dbReference>
<dbReference type="Pfam" id="PF21079">
    <property type="entry name" value="GDH_HM2"/>
    <property type="match status" value="1"/>
</dbReference>
<organism evidence="7 8">
    <name type="scientific">Litorivivens lipolytica</name>
    <dbReference type="NCBI Taxonomy" id="1524264"/>
    <lineage>
        <taxon>Bacteria</taxon>
        <taxon>Pseudomonadati</taxon>
        <taxon>Pseudomonadota</taxon>
        <taxon>Gammaproteobacteria</taxon>
        <taxon>Litorivivens</taxon>
    </lineage>
</organism>
<dbReference type="RefSeq" id="WP_183408926.1">
    <property type="nucleotide sequence ID" value="NZ_JACHWY010000001.1"/>
</dbReference>
<feature type="domain" description="NAD-glutamate dehydrogenase N-terminal ACT1" evidence="4">
    <location>
        <begin position="29"/>
        <end position="165"/>
    </location>
</feature>
<reference evidence="7 8" key="1">
    <citation type="submission" date="2020-08" db="EMBL/GenBank/DDBJ databases">
        <title>Genomic Encyclopedia of Type Strains, Phase III (KMG-III): the genomes of soil and plant-associated and newly described type strains.</title>
        <authorList>
            <person name="Whitman W."/>
        </authorList>
    </citation>
    <scope>NUCLEOTIDE SEQUENCE [LARGE SCALE GENOMIC DNA]</scope>
    <source>
        <strain evidence="7 8">CECT 8654</strain>
    </source>
</reference>
<evidence type="ECO:0000259" key="2">
    <source>
        <dbReference type="Pfam" id="PF05088"/>
    </source>
</evidence>
<dbReference type="Pfam" id="PF21075">
    <property type="entry name" value="GDH_ACT1"/>
    <property type="match status" value="1"/>
</dbReference>
<dbReference type="SUPFAM" id="SSF53223">
    <property type="entry name" value="Aminoacid dehydrogenase-like, N-terminal domain"/>
    <property type="match status" value="1"/>
</dbReference>
<evidence type="ECO:0000259" key="4">
    <source>
        <dbReference type="Pfam" id="PF21075"/>
    </source>
</evidence>
<dbReference type="GO" id="GO:0004069">
    <property type="term" value="F:L-aspartate:2-oxoglutarate aminotransferase activity"/>
    <property type="evidence" value="ECO:0007669"/>
    <property type="project" value="InterPro"/>
</dbReference>
<dbReference type="InterPro" id="IPR049064">
    <property type="entry name" value="NAD_Glu_DH_ACT3"/>
</dbReference>
<keyword evidence="8" id="KW-1185">Reference proteome</keyword>
<dbReference type="Pfam" id="PF21077">
    <property type="entry name" value="GDH_ACT3"/>
    <property type="match status" value="1"/>
</dbReference>
<dbReference type="Pfam" id="PF21074">
    <property type="entry name" value="GDH_C"/>
    <property type="match status" value="1"/>
</dbReference>
<evidence type="ECO:0000256" key="1">
    <source>
        <dbReference type="ARBA" id="ARBA00023002"/>
    </source>
</evidence>
<dbReference type="Pfam" id="PF21078">
    <property type="entry name" value="GDH_HM3"/>
    <property type="match status" value="1"/>
</dbReference>
<feature type="domain" description="NAD-specific glutamate dehydrogenase C-terminal" evidence="3">
    <location>
        <begin position="1254"/>
        <end position="1590"/>
    </location>
</feature>
<dbReference type="PIRSF" id="PIRSF036761">
    <property type="entry name" value="GDH_Mll4104"/>
    <property type="match status" value="1"/>
</dbReference>
<dbReference type="InterPro" id="IPR048381">
    <property type="entry name" value="GDH_C"/>
</dbReference>
<accession>A0A7W4Z4M4</accession>
<dbReference type="InterPro" id="IPR049058">
    <property type="entry name" value="NAD_Glu_DH_HM2"/>
</dbReference>
<dbReference type="Pfam" id="PF21073">
    <property type="entry name" value="GDH_HM1"/>
    <property type="match status" value="1"/>
</dbReference>
<evidence type="ECO:0000259" key="3">
    <source>
        <dbReference type="Pfam" id="PF21074"/>
    </source>
</evidence>
<dbReference type="EMBL" id="JACHWY010000001">
    <property type="protein sequence ID" value="MBB3046232.1"/>
    <property type="molecule type" value="Genomic_DNA"/>
</dbReference>
<dbReference type="Pfam" id="PF21076">
    <property type="entry name" value="GDH_ACT2"/>
    <property type="match status" value="1"/>
</dbReference>
<dbReference type="InterPro" id="IPR024727">
    <property type="entry name" value="NAD_Glu_DH_N_ACT1"/>
</dbReference>
<dbReference type="InterPro" id="IPR007780">
    <property type="entry name" value="NAD_Glu_DH_bac"/>
</dbReference>
<dbReference type="Pfam" id="PF05088">
    <property type="entry name" value="Bac_GDH_CD"/>
    <property type="match status" value="1"/>
</dbReference>
<protein>
    <submittedName>
        <fullName evidence="7">Glutamate dehydrogenase</fullName>
        <ecNumber evidence="7">1.4.1.2</ecNumber>
    </submittedName>
</protein>
<dbReference type="Proteomes" id="UP000537130">
    <property type="component" value="Unassembled WGS sequence"/>
</dbReference>
<comment type="caution">
    <text evidence="7">The sequence shown here is derived from an EMBL/GenBank/DDBJ whole genome shotgun (WGS) entry which is preliminary data.</text>
</comment>
<feature type="domain" description="NAD-glutamate dehydrogenase ACT3" evidence="6">
    <location>
        <begin position="544"/>
        <end position="611"/>
    </location>
</feature>
<evidence type="ECO:0000259" key="5">
    <source>
        <dbReference type="Pfam" id="PF21076"/>
    </source>
</evidence>
<name>A0A7W4Z4M4_9GAMM</name>
<dbReference type="PANTHER" id="PTHR43403:SF1">
    <property type="entry name" value="NAD-SPECIFIC GLUTAMATE DEHYDROGENASE"/>
    <property type="match status" value="1"/>
</dbReference>
<feature type="domain" description="NAD-glutamate dehydrogenase catalytic" evidence="2">
    <location>
        <begin position="721"/>
        <end position="1209"/>
    </location>
</feature>
<dbReference type="InterPro" id="IPR028971">
    <property type="entry name" value="NAD-GDH_cat"/>
</dbReference>
<evidence type="ECO:0000313" key="8">
    <source>
        <dbReference type="Proteomes" id="UP000537130"/>
    </source>
</evidence>
<dbReference type="InterPro" id="IPR049062">
    <property type="entry name" value="NAD_Glu_DH_ACT2"/>
</dbReference>
<feature type="domain" description="NAD-glutamate dehydrogenase ACT2" evidence="5">
    <location>
        <begin position="398"/>
        <end position="487"/>
    </location>
</feature>
<proteinExistence type="predicted"/>
<dbReference type="GO" id="GO:0006538">
    <property type="term" value="P:L-glutamate catabolic process"/>
    <property type="evidence" value="ECO:0007669"/>
    <property type="project" value="InterPro"/>
</dbReference>
<dbReference type="InterPro" id="IPR049056">
    <property type="entry name" value="NAD_Glu_DH_HM3"/>
</dbReference>